<dbReference type="Gene3D" id="2.170.130.10">
    <property type="entry name" value="TonB-dependent receptor, plug domain"/>
    <property type="match status" value="1"/>
</dbReference>
<keyword evidence="15" id="KW-0675">Receptor</keyword>
<evidence type="ECO:0000256" key="7">
    <source>
        <dbReference type="ARBA" id="ARBA00023077"/>
    </source>
</evidence>
<reference evidence="15" key="1">
    <citation type="submission" date="2023-02" db="EMBL/GenBank/DDBJ databases">
        <title>Genome sequence of Hyphococcus flavus.</title>
        <authorList>
            <person name="Rong J.-C."/>
            <person name="Zhao Q."/>
            <person name="Yi M."/>
            <person name="Wu J.-Y."/>
        </authorList>
    </citation>
    <scope>NUCLEOTIDE SEQUENCE</scope>
    <source>
        <strain evidence="15">MCCC 1K03223</strain>
    </source>
</reference>
<keyword evidence="4 10" id="KW-0812">Transmembrane</keyword>
<dbReference type="PROSITE" id="PS52016">
    <property type="entry name" value="TONB_DEPENDENT_REC_3"/>
    <property type="match status" value="1"/>
</dbReference>
<keyword evidence="3 10" id="KW-1134">Transmembrane beta strand</keyword>
<evidence type="ECO:0000313" key="16">
    <source>
        <dbReference type="Proteomes" id="UP001214043"/>
    </source>
</evidence>
<evidence type="ECO:0000256" key="5">
    <source>
        <dbReference type="ARBA" id="ARBA00022729"/>
    </source>
</evidence>
<dbReference type="Gene3D" id="2.40.170.20">
    <property type="entry name" value="TonB-dependent receptor, beta-barrel domain"/>
    <property type="match status" value="1"/>
</dbReference>
<keyword evidence="2 10" id="KW-0813">Transport</keyword>
<evidence type="ECO:0000259" key="13">
    <source>
        <dbReference type="Pfam" id="PF00593"/>
    </source>
</evidence>
<dbReference type="EMBL" id="CP118166">
    <property type="protein sequence ID" value="WDI32425.1"/>
    <property type="molecule type" value="Genomic_DNA"/>
</dbReference>
<proteinExistence type="inferred from homology"/>
<dbReference type="InterPro" id="IPR012910">
    <property type="entry name" value="Plug_dom"/>
</dbReference>
<keyword evidence="16" id="KW-1185">Reference proteome</keyword>
<dbReference type="InterPro" id="IPR037066">
    <property type="entry name" value="Plug_dom_sf"/>
</dbReference>
<evidence type="ECO:0000256" key="12">
    <source>
        <dbReference type="SAM" id="SignalP"/>
    </source>
</evidence>
<evidence type="ECO:0000256" key="6">
    <source>
        <dbReference type="ARBA" id="ARBA00023065"/>
    </source>
</evidence>
<dbReference type="GO" id="GO:0015889">
    <property type="term" value="P:cobalamin transport"/>
    <property type="evidence" value="ECO:0007669"/>
    <property type="project" value="TreeGrafter"/>
</dbReference>
<dbReference type="InterPro" id="IPR036942">
    <property type="entry name" value="Beta-barrel_TonB_sf"/>
</dbReference>
<evidence type="ECO:0000259" key="14">
    <source>
        <dbReference type="Pfam" id="PF07715"/>
    </source>
</evidence>
<feature type="chain" id="PRO_5041924790" evidence="12">
    <location>
        <begin position="24"/>
        <end position="609"/>
    </location>
</feature>
<dbReference type="RefSeq" id="WP_274494346.1">
    <property type="nucleotide sequence ID" value="NZ_CP118166.1"/>
</dbReference>
<protein>
    <submittedName>
        <fullName evidence="15">TonB-dependent receptor</fullName>
    </submittedName>
</protein>
<dbReference type="AlphaFoldDB" id="A0AAF0CC29"/>
<evidence type="ECO:0000256" key="3">
    <source>
        <dbReference type="ARBA" id="ARBA00022452"/>
    </source>
</evidence>
<feature type="signal peptide" evidence="12">
    <location>
        <begin position="1"/>
        <end position="23"/>
    </location>
</feature>
<sequence length="609" mass="64791">MTNLRISFSLLFMAFALTQTAEAQTATGDELIVSATRTQNQFEEVGSSVSLINAADIKLRQYPFVSDALRDAPGVSIARNSSYGGVASARIRGASSGQSLVVIDGIVVNDASAPQGGYNFANLDVADIERIEILRGPQSLLYGADAIGGVIHITTKKAAGGTAAYLEGGSRGTLRGGGTATLGNDDTYGRVTISGVRTDGISRAASGTEADGFRSVSGSFSGGVALNRNWQAEIIGRFSDSHAEIDGFPPPTFFSLGDTDETEDTQDYAIAGRALHDHSSFNGALTVSYNAIDRVNRDGGIETFGGEGDRLSADYLGAVELSDNARVIAGAEVERTSVIVSGVDEEASAGAVFAMAELKPIDTFTVSAGARRDEFSNFDGATTARVAAAWAAPGEFVLRGSWGQGFRAPTLFELNFDQFGTIPNPNLQPERANGFDFGVEKNFRNSSLNGFFRATFFQTRVEDQIDFDFARSGYFNINETRSRGVELEGQVDIGEGFSAFVSYSYVDAVDVSTGLQLLRQPKHSGTAVFTASPIENFTVSTSLIFNGAENDTPAPNDSFFRADLRAAYTVSDSLELYGRIENITDTNYQDVSGYAEPGLSVFGGLRVRL</sequence>
<keyword evidence="7 11" id="KW-0798">TonB box</keyword>
<evidence type="ECO:0000256" key="10">
    <source>
        <dbReference type="PROSITE-ProRule" id="PRU01360"/>
    </source>
</evidence>
<comment type="subcellular location">
    <subcellularLocation>
        <location evidence="1 10">Cell outer membrane</location>
        <topology evidence="1 10">Multi-pass membrane protein</topology>
    </subcellularLocation>
</comment>
<keyword evidence="6" id="KW-0406">Ion transport</keyword>
<gene>
    <name evidence="15" type="ORF">PUV54_04355</name>
</gene>
<dbReference type="Pfam" id="PF07715">
    <property type="entry name" value="Plug"/>
    <property type="match status" value="1"/>
</dbReference>
<evidence type="ECO:0000256" key="9">
    <source>
        <dbReference type="ARBA" id="ARBA00023237"/>
    </source>
</evidence>
<dbReference type="PANTHER" id="PTHR30069:SF53">
    <property type="entry name" value="COLICIN I RECEPTOR-RELATED"/>
    <property type="match status" value="1"/>
</dbReference>
<dbReference type="GO" id="GO:0009279">
    <property type="term" value="C:cell outer membrane"/>
    <property type="evidence" value="ECO:0007669"/>
    <property type="project" value="UniProtKB-SubCell"/>
</dbReference>
<dbReference type="GO" id="GO:0006811">
    <property type="term" value="P:monoatomic ion transport"/>
    <property type="evidence" value="ECO:0007669"/>
    <property type="project" value="UniProtKB-KW"/>
</dbReference>
<organism evidence="15 16">
    <name type="scientific">Hyphococcus flavus</name>
    <dbReference type="NCBI Taxonomy" id="1866326"/>
    <lineage>
        <taxon>Bacteria</taxon>
        <taxon>Pseudomonadati</taxon>
        <taxon>Pseudomonadota</taxon>
        <taxon>Alphaproteobacteria</taxon>
        <taxon>Parvularculales</taxon>
        <taxon>Parvularculaceae</taxon>
        <taxon>Hyphococcus</taxon>
    </lineage>
</organism>
<feature type="domain" description="TonB-dependent receptor plug" evidence="14">
    <location>
        <begin position="44"/>
        <end position="150"/>
    </location>
</feature>
<dbReference type="SUPFAM" id="SSF56935">
    <property type="entry name" value="Porins"/>
    <property type="match status" value="1"/>
</dbReference>
<name>A0AAF0CC29_9PROT</name>
<evidence type="ECO:0000313" key="15">
    <source>
        <dbReference type="EMBL" id="WDI32425.1"/>
    </source>
</evidence>
<dbReference type="PANTHER" id="PTHR30069">
    <property type="entry name" value="TONB-DEPENDENT OUTER MEMBRANE RECEPTOR"/>
    <property type="match status" value="1"/>
</dbReference>
<evidence type="ECO:0000256" key="1">
    <source>
        <dbReference type="ARBA" id="ARBA00004571"/>
    </source>
</evidence>
<accession>A0AAF0CC29</accession>
<dbReference type="CDD" id="cd01347">
    <property type="entry name" value="ligand_gated_channel"/>
    <property type="match status" value="1"/>
</dbReference>
<feature type="domain" description="TonB-dependent receptor-like beta-barrel" evidence="13">
    <location>
        <begin position="182"/>
        <end position="583"/>
    </location>
</feature>
<dbReference type="Proteomes" id="UP001214043">
    <property type="component" value="Chromosome"/>
</dbReference>
<dbReference type="Pfam" id="PF00593">
    <property type="entry name" value="TonB_dep_Rec_b-barrel"/>
    <property type="match status" value="1"/>
</dbReference>
<comment type="similarity">
    <text evidence="10 11">Belongs to the TonB-dependent receptor family.</text>
</comment>
<keyword evidence="5 12" id="KW-0732">Signal</keyword>
<dbReference type="KEGG" id="hfl:PUV54_04355"/>
<dbReference type="InterPro" id="IPR000531">
    <property type="entry name" value="Beta-barrel_TonB"/>
</dbReference>
<dbReference type="InterPro" id="IPR039426">
    <property type="entry name" value="TonB-dep_rcpt-like"/>
</dbReference>
<evidence type="ECO:0000256" key="11">
    <source>
        <dbReference type="RuleBase" id="RU003357"/>
    </source>
</evidence>
<keyword evidence="9 10" id="KW-0998">Cell outer membrane</keyword>
<keyword evidence="8 10" id="KW-0472">Membrane</keyword>
<evidence type="ECO:0000256" key="8">
    <source>
        <dbReference type="ARBA" id="ARBA00023136"/>
    </source>
</evidence>
<evidence type="ECO:0000256" key="2">
    <source>
        <dbReference type="ARBA" id="ARBA00022448"/>
    </source>
</evidence>
<evidence type="ECO:0000256" key="4">
    <source>
        <dbReference type="ARBA" id="ARBA00022692"/>
    </source>
</evidence>